<name>A0A1L3JFY3_9FLAO</name>
<evidence type="ECO:0000256" key="1">
    <source>
        <dbReference type="ARBA" id="ARBA00022676"/>
    </source>
</evidence>
<feature type="domain" description="Glycosyltransferase subfamily 4-like N-terminal" evidence="4">
    <location>
        <begin position="17"/>
        <end position="191"/>
    </location>
</feature>
<keyword evidence="1" id="KW-0328">Glycosyltransferase</keyword>
<dbReference type="InterPro" id="IPR001296">
    <property type="entry name" value="Glyco_trans_1"/>
</dbReference>
<evidence type="ECO:0000259" key="3">
    <source>
        <dbReference type="Pfam" id="PF00534"/>
    </source>
</evidence>
<evidence type="ECO:0000313" key="6">
    <source>
        <dbReference type="Proteomes" id="UP000181898"/>
    </source>
</evidence>
<dbReference type="Pfam" id="PF13439">
    <property type="entry name" value="Glyco_transf_4"/>
    <property type="match status" value="1"/>
</dbReference>
<dbReference type="OrthoDB" id="1450439at2"/>
<dbReference type="Proteomes" id="UP000181898">
    <property type="component" value="Chromosome"/>
</dbReference>
<accession>A0A1L3JFY3</accession>
<keyword evidence="2 5" id="KW-0808">Transferase</keyword>
<evidence type="ECO:0000256" key="2">
    <source>
        <dbReference type="ARBA" id="ARBA00022679"/>
    </source>
</evidence>
<dbReference type="GO" id="GO:0016757">
    <property type="term" value="F:glycosyltransferase activity"/>
    <property type="evidence" value="ECO:0007669"/>
    <property type="project" value="UniProtKB-KW"/>
</dbReference>
<sequence>MRIGMILDSNFPPDPRVENEAIELIKHGHSVLLFCLTYGNEPSEEIINGIEVKRYNSNKLEYKLSALAYTVSFYRFFMQPKIADFIQQNKIEALHIHDIRIAKSVFKANKKYKLPIVLDLHDNMPEVMKLYPHLQKFPGKYIISPKKWKQKEEEFIKNADKVISVSPEFIDSLENRIPSASSKFVLVPNTIRKSFFEDAKIEESILNKYKTDFVILYVGDTHLRRGLQTAISAIPLLKDKIKNIKLVVVGKNTTDPILKKQVADLKVEQFVDFEGWKNVSLFPSYIMSSSVCISPLHRNKQHDVAYANKIFQYMSFAKPLLVSDAIAQKKIVEENNCGLVHLEKDEVDFAEKVITFYNDENLRTSLGENGERFVKEEFSWEQTSKKLIELYDNLKN</sequence>
<dbReference type="RefSeq" id="WP_072554346.1">
    <property type="nucleotide sequence ID" value="NZ_CP018155.1"/>
</dbReference>
<dbReference type="PANTHER" id="PTHR12526:SF629">
    <property type="entry name" value="TEICHURONIC ACID BIOSYNTHESIS GLYCOSYLTRANSFERASE TUAH-RELATED"/>
    <property type="match status" value="1"/>
</dbReference>
<feature type="domain" description="Glycosyl transferase family 1" evidence="3">
    <location>
        <begin position="203"/>
        <end position="372"/>
    </location>
</feature>
<dbReference type="SUPFAM" id="SSF53756">
    <property type="entry name" value="UDP-Glycosyltransferase/glycogen phosphorylase"/>
    <property type="match status" value="1"/>
</dbReference>
<dbReference type="InterPro" id="IPR028098">
    <property type="entry name" value="Glyco_trans_4-like_N"/>
</dbReference>
<gene>
    <name evidence="5" type="ORF">LPB136_00960</name>
</gene>
<dbReference type="AlphaFoldDB" id="A0A1L3JFY3"/>
<proteinExistence type="predicted"/>
<dbReference type="STRING" id="1850252.LPB136_00960"/>
<dbReference type="Pfam" id="PF00534">
    <property type="entry name" value="Glycos_transf_1"/>
    <property type="match status" value="1"/>
</dbReference>
<protein>
    <submittedName>
        <fullName evidence="5">Glycosyl transferase</fullName>
    </submittedName>
</protein>
<evidence type="ECO:0000313" key="5">
    <source>
        <dbReference type="EMBL" id="APG64024.1"/>
    </source>
</evidence>
<organism evidence="5 6">
    <name type="scientific">Tenacibaculum todarodis</name>
    <dbReference type="NCBI Taxonomy" id="1850252"/>
    <lineage>
        <taxon>Bacteria</taxon>
        <taxon>Pseudomonadati</taxon>
        <taxon>Bacteroidota</taxon>
        <taxon>Flavobacteriia</taxon>
        <taxon>Flavobacteriales</taxon>
        <taxon>Flavobacteriaceae</taxon>
        <taxon>Tenacibaculum</taxon>
    </lineage>
</organism>
<dbReference type="CDD" id="cd03801">
    <property type="entry name" value="GT4_PimA-like"/>
    <property type="match status" value="1"/>
</dbReference>
<dbReference type="Gene3D" id="3.40.50.2000">
    <property type="entry name" value="Glycogen Phosphorylase B"/>
    <property type="match status" value="2"/>
</dbReference>
<dbReference type="EMBL" id="CP018155">
    <property type="protein sequence ID" value="APG64024.1"/>
    <property type="molecule type" value="Genomic_DNA"/>
</dbReference>
<dbReference type="PANTHER" id="PTHR12526">
    <property type="entry name" value="GLYCOSYLTRANSFERASE"/>
    <property type="match status" value="1"/>
</dbReference>
<keyword evidence="6" id="KW-1185">Reference proteome</keyword>
<dbReference type="KEGG" id="ten:LPB136_00960"/>
<evidence type="ECO:0000259" key="4">
    <source>
        <dbReference type="Pfam" id="PF13439"/>
    </source>
</evidence>
<reference evidence="5 6" key="1">
    <citation type="submission" date="2016-11" db="EMBL/GenBank/DDBJ databases">
        <title>Tenacibaculum sp. LPB0136, isolated from marine environment.</title>
        <authorList>
            <person name="Kim E."/>
            <person name="Yi H."/>
        </authorList>
    </citation>
    <scope>NUCLEOTIDE SEQUENCE [LARGE SCALE GENOMIC DNA]</scope>
    <source>
        <strain evidence="5 6">LPB0136</strain>
    </source>
</reference>